<feature type="region of interest" description="Disordered" evidence="1">
    <location>
        <begin position="98"/>
        <end position="117"/>
    </location>
</feature>
<dbReference type="InterPro" id="IPR052317">
    <property type="entry name" value="Viral_replicn-host_int_reg"/>
</dbReference>
<feature type="region of interest" description="Disordered" evidence="1">
    <location>
        <begin position="953"/>
        <end position="977"/>
    </location>
</feature>
<dbReference type="InterPro" id="IPR001623">
    <property type="entry name" value="DnaJ_domain"/>
</dbReference>
<organism evidence="4 5">
    <name type="scientific">Porites lobata</name>
    <dbReference type="NCBI Taxonomy" id="104759"/>
    <lineage>
        <taxon>Eukaryota</taxon>
        <taxon>Metazoa</taxon>
        <taxon>Cnidaria</taxon>
        <taxon>Anthozoa</taxon>
        <taxon>Hexacorallia</taxon>
        <taxon>Scleractinia</taxon>
        <taxon>Fungiina</taxon>
        <taxon>Poritidae</taxon>
        <taxon>Porites</taxon>
    </lineage>
</organism>
<evidence type="ECO:0000256" key="2">
    <source>
        <dbReference type="SAM" id="Phobius"/>
    </source>
</evidence>
<sequence length="977" mass="110740">METLGNLPRDAESERAAKFYEQALLLVDCCRIPEAIRLLEQAIRISPDSEIYKESLAILQMSYFPSEQQGVSYASVTRPKLDQDDGQDYISSYEWKTETRKTKDNPNKTSWSSTLSSSFHDVGHEQSSIENPWASFVKRNSRRKKSPRSPIDGISEIEIPPGNDDFYSGSPSYQDKENTPISTNNSQKGRHTDERSVGHTQEHCIDGSADFVFKKGNCAENEGTNGNGNLDAKFMKEFCMARESATDDWDKYYEVLCGGIEEKETCSNTDTLCQNTNKVRESSDYLDEIDEMDKEKCRNYKGKDHLTERLDGSSSSNVCSKCGLSRESGSPSSSGTKNRIHFVNGVCVSSPSGQTCTCNKQCKVNSQRQSAKDPLSSSQQEFYHNLRQYFGSSKVKTGKAAKEVENDERSSELNQKSSSACSFDTNVSTTAVKNDEPFNAKPKPNVGETAQHSVKGELKSERRNSREHVNNCKVTAADTASESRKAKTSLDSNQMKADKKSSGKEKFQPVDKQKQRSHNKVPSKTKGSTKAEHSKDKVDGESNGDDTQRQHSRANEGVKSKVNHKRGVAEDTPRPAPEPETIKRPNRKQKEKKTSTAVAYCTGLIEAVYQRGLKLASKCLHVSKWIAYYVLFLVCLIITFILFCVWYTASWLVRKVFHFLKVDRLFGAVRSRISPLFEWLRKRRGTQQTTATQGSTYDLPKNGDAAITHMLQNKDSDPYSVLGVPSDASDDDIRRQYRKLAVLIHPDKNPHGQADEAFKILANAFDILSDADKRRDYDREMAWKRREEEWASASRKEGSSGHPSSPEQFFADLGKEDARGMILLRFLSFLTQMQNYLHCNQCDGKHRRYSTDRFVLTARYCSRCNTRHAAKEGDLWAESSFLGYKIHFYACMEGEVYDVTDWAACQGLGNYRLEANPHTVHLKLKTRQSYPGGFNSRSEEEDFENFMRAFFGQFNPPREERNQGSNKQPKKRKRKKR</sequence>
<accession>A0ABN8P518</accession>
<dbReference type="EMBL" id="CALNXK010000048">
    <property type="protein sequence ID" value="CAH3130533.1"/>
    <property type="molecule type" value="Genomic_DNA"/>
</dbReference>
<dbReference type="SUPFAM" id="SSF46565">
    <property type="entry name" value="Chaperone J-domain"/>
    <property type="match status" value="1"/>
</dbReference>
<feature type="compositionally biased region" description="Basic and acidic residues" evidence="1">
    <location>
        <begin position="529"/>
        <end position="559"/>
    </location>
</feature>
<proteinExistence type="predicted"/>
<dbReference type="Proteomes" id="UP001159405">
    <property type="component" value="Unassembled WGS sequence"/>
</dbReference>
<feature type="compositionally biased region" description="Basic residues" evidence="1">
    <location>
        <begin position="968"/>
        <end position="977"/>
    </location>
</feature>
<dbReference type="Gene3D" id="1.10.287.110">
    <property type="entry name" value="DnaJ domain"/>
    <property type="match status" value="1"/>
</dbReference>
<dbReference type="PRINTS" id="PR00625">
    <property type="entry name" value="JDOMAIN"/>
</dbReference>
<feature type="compositionally biased region" description="Polar residues" evidence="1">
    <location>
        <begin position="169"/>
        <end position="187"/>
    </location>
</feature>
<keyword evidence="2" id="KW-1133">Transmembrane helix</keyword>
<feature type="compositionally biased region" description="Polar residues" evidence="1">
    <location>
        <begin position="412"/>
        <end position="421"/>
    </location>
</feature>
<dbReference type="PANTHER" id="PTHR44665">
    <property type="entry name" value="DNAJ HOMOLOG SUBFAMILY C MEMBER 14"/>
    <property type="match status" value="1"/>
</dbReference>
<feature type="region of interest" description="Disordered" evidence="1">
    <location>
        <begin position="394"/>
        <end position="421"/>
    </location>
</feature>
<feature type="region of interest" description="Disordered" evidence="1">
    <location>
        <begin position="789"/>
        <end position="810"/>
    </location>
</feature>
<feature type="compositionally biased region" description="Basic and acidic residues" evidence="1">
    <location>
        <begin position="190"/>
        <end position="200"/>
    </location>
</feature>
<protein>
    <recommendedName>
        <fullName evidence="3">J domain-containing protein</fullName>
    </recommendedName>
</protein>
<evidence type="ECO:0000313" key="5">
    <source>
        <dbReference type="Proteomes" id="UP001159405"/>
    </source>
</evidence>
<dbReference type="InterPro" id="IPR018253">
    <property type="entry name" value="DnaJ_domain_CS"/>
</dbReference>
<evidence type="ECO:0000313" key="4">
    <source>
        <dbReference type="EMBL" id="CAH3130533.1"/>
    </source>
</evidence>
<keyword evidence="2" id="KW-0812">Transmembrane</keyword>
<feature type="domain" description="J" evidence="3">
    <location>
        <begin position="717"/>
        <end position="781"/>
    </location>
</feature>
<dbReference type="CDD" id="cd06257">
    <property type="entry name" value="DnaJ"/>
    <property type="match status" value="1"/>
</dbReference>
<dbReference type="InterPro" id="IPR032843">
    <property type="entry name" value="Jiv"/>
</dbReference>
<evidence type="ECO:0000256" key="1">
    <source>
        <dbReference type="SAM" id="MobiDB-lite"/>
    </source>
</evidence>
<feature type="compositionally biased region" description="Basic and acidic residues" evidence="1">
    <location>
        <begin position="496"/>
        <end position="514"/>
    </location>
</feature>
<keyword evidence="2" id="KW-0472">Membrane</keyword>
<feature type="compositionally biased region" description="Basic and acidic residues" evidence="1">
    <location>
        <begin position="454"/>
        <end position="470"/>
    </location>
</feature>
<dbReference type="Pfam" id="PF00226">
    <property type="entry name" value="DnaJ"/>
    <property type="match status" value="1"/>
</dbReference>
<keyword evidence="5" id="KW-1185">Reference proteome</keyword>
<dbReference type="InterPro" id="IPR036869">
    <property type="entry name" value="J_dom_sf"/>
</dbReference>
<gene>
    <name evidence="4" type="ORF">PLOB_00034715</name>
</gene>
<feature type="compositionally biased region" description="Basic and acidic residues" evidence="1">
    <location>
        <begin position="789"/>
        <end position="799"/>
    </location>
</feature>
<feature type="transmembrane region" description="Helical" evidence="2">
    <location>
        <begin position="625"/>
        <end position="649"/>
    </location>
</feature>
<feature type="compositionally biased region" description="Basic and acidic residues" evidence="1">
    <location>
        <begin position="400"/>
        <end position="411"/>
    </location>
</feature>
<dbReference type="PROSITE" id="PS00636">
    <property type="entry name" value="DNAJ_1"/>
    <property type="match status" value="1"/>
</dbReference>
<feature type="region of interest" description="Disordered" evidence="1">
    <location>
        <begin position="139"/>
        <end position="200"/>
    </location>
</feature>
<dbReference type="PROSITE" id="PS50076">
    <property type="entry name" value="DNAJ_2"/>
    <property type="match status" value="1"/>
</dbReference>
<dbReference type="PANTHER" id="PTHR44665:SF1">
    <property type="entry name" value="DNAJ HOMOLOG SUBFAMILY C MEMBER 14"/>
    <property type="match status" value="1"/>
</dbReference>
<feature type="region of interest" description="Disordered" evidence="1">
    <location>
        <begin position="433"/>
        <end position="593"/>
    </location>
</feature>
<name>A0ABN8P518_9CNID</name>
<evidence type="ECO:0000259" key="3">
    <source>
        <dbReference type="PROSITE" id="PS50076"/>
    </source>
</evidence>
<dbReference type="Pfam" id="PF14901">
    <property type="entry name" value="Jiv90"/>
    <property type="match status" value="1"/>
</dbReference>
<reference evidence="4 5" key="1">
    <citation type="submission" date="2022-05" db="EMBL/GenBank/DDBJ databases">
        <authorList>
            <consortium name="Genoscope - CEA"/>
            <person name="William W."/>
        </authorList>
    </citation>
    <scope>NUCLEOTIDE SEQUENCE [LARGE SCALE GENOMIC DNA]</scope>
</reference>
<comment type="caution">
    <text evidence="4">The sequence shown here is derived from an EMBL/GenBank/DDBJ whole genome shotgun (WGS) entry which is preliminary data.</text>
</comment>
<dbReference type="SMART" id="SM00271">
    <property type="entry name" value="DnaJ"/>
    <property type="match status" value="1"/>
</dbReference>